<evidence type="ECO:0000259" key="4">
    <source>
        <dbReference type="Pfam" id="PF02668"/>
    </source>
</evidence>
<protein>
    <recommendedName>
        <fullName evidence="4">TauD/TfdA-like domain-containing protein</fullName>
    </recommendedName>
</protein>
<dbReference type="AlphaFoldDB" id="A0A7G6X5L5"/>
<feature type="domain" description="TauD/TfdA-like" evidence="4">
    <location>
        <begin position="32"/>
        <end position="312"/>
    </location>
</feature>
<dbReference type="PANTHER" id="PTHR10696">
    <property type="entry name" value="GAMMA-BUTYROBETAINE HYDROXYLASE-RELATED"/>
    <property type="match status" value="1"/>
</dbReference>
<reference evidence="6" key="1">
    <citation type="submission" date="2019-09" db="EMBL/GenBank/DDBJ databases">
        <title>Antimicrobial potential of Antarctic Bacteria.</title>
        <authorList>
            <person name="Benaud N."/>
            <person name="Edwards R.J."/>
            <person name="Ferrari B.C."/>
        </authorList>
    </citation>
    <scope>NUCLEOTIDE SEQUENCE [LARGE SCALE GENOMIC DNA]</scope>
    <source>
        <strain evidence="6">SPB151</strain>
    </source>
</reference>
<gene>
    <name evidence="5" type="ORF">F1D05_30925</name>
</gene>
<keyword evidence="2" id="KW-0560">Oxidoreductase</keyword>
<keyword evidence="3" id="KW-0408">Iron</keyword>
<proteinExistence type="predicted"/>
<dbReference type="GO" id="GO:0016491">
    <property type="term" value="F:oxidoreductase activity"/>
    <property type="evidence" value="ECO:0007669"/>
    <property type="project" value="UniProtKB-KW"/>
</dbReference>
<reference evidence="5 6" key="2">
    <citation type="journal article" date="2020" name="Microbiol. Resour. Announc.">
        <title>Antarctic desert soil bacteria exhibit high novel natural product potential, evaluated through long-read genome sequencing and comparative genomics.</title>
        <authorList>
            <person name="Benaud N."/>
            <person name="Edwards R.J."/>
            <person name="Amos T.G."/>
            <person name="D'Agostino P.M."/>
            <person name="Gutierrez-Chavez C."/>
            <person name="Montgomery K."/>
            <person name="Nicetic I."/>
            <person name="Ferrari B.C."/>
        </authorList>
    </citation>
    <scope>NUCLEOTIDE SEQUENCE [LARGE SCALE GENOMIC DNA]</scope>
    <source>
        <strain evidence="5 6">SPB151</strain>
    </source>
</reference>
<dbReference type="SUPFAM" id="SSF51197">
    <property type="entry name" value="Clavaminate synthase-like"/>
    <property type="match status" value="1"/>
</dbReference>
<sequence length="316" mass="34614">MSAVQHWEPRVITPAEAGVAPSAAGLIDYLRDRTDQGTLDQLLVEEKALVFRGFGVDPDHLDPVMDLLLPGRLAYVHGNSPRTKVGDNVYTSTEYPPEYTISMHNELSYAHSYPSRLMFFCQQAAETGGATPVVDGVRWLEALDDEITAAFADGVRYLQNLHGGMGLGKSWQDTFETSDRDEVTAFLAESAAQVEWTKDGGLRIIQLRPATIKHPVTNTEVWFNQADQWHPAGLGDETARALAQIMPAEELPQAVTLADGTPVPDAWAVQIRDRGLDSAVDVNWNSGDVLLIDNLLVGHGRRPFTGARRVLVAMSA</sequence>
<dbReference type="Proteomes" id="UP000515563">
    <property type="component" value="Chromosome"/>
</dbReference>
<dbReference type="InterPro" id="IPR003819">
    <property type="entry name" value="TauD/TfdA-like"/>
</dbReference>
<dbReference type="Pfam" id="PF02668">
    <property type="entry name" value="TauD"/>
    <property type="match status" value="1"/>
</dbReference>
<dbReference type="EMBL" id="CP043661">
    <property type="protein sequence ID" value="QNE21530.1"/>
    <property type="molecule type" value="Genomic_DNA"/>
</dbReference>
<keyword evidence="6" id="KW-1185">Reference proteome</keyword>
<accession>A0A7G6X5L5</accession>
<dbReference type="PANTHER" id="PTHR10696:SF21">
    <property type="entry name" value="TAUD_TFDA-LIKE DOMAIN-CONTAINING PROTEIN"/>
    <property type="match status" value="1"/>
</dbReference>
<comment type="cofactor">
    <cofactor evidence="1">
        <name>Fe(2+)</name>
        <dbReference type="ChEBI" id="CHEBI:29033"/>
    </cofactor>
</comment>
<evidence type="ECO:0000256" key="2">
    <source>
        <dbReference type="ARBA" id="ARBA00023002"/>
    </source>
</evidence>
<dbReference type="KEGG" id="kqi:F1D05_30925"/>
<name>A0A7G6X5L5_9ACTN</name>
<evidence type="ECO:0000313" key="5">
    <source>
        <dbReference type="EMBL" id="QNE21530.1"/>
    </source>
</evidence>
<evidence type="ECO:0000256" key="3">
    <source>
        <dbReference type="ARBA" id="ARBA00023004"/>
    </source>
</evidence>
<dbReference type="RefSeq" id="WP_185443936.1">
    <property type="nucleotide sequence ID" value="NZ_CP043661.1"/>
</dbReference>
<organism evidence="5 6">
    <name type="scientific">Kribbella qitaiheensis</name>
    <dbReference type="NCBI Taxonomy" id="1544730"/>
    <lineage>
        <taxon>Bacteria</taxon>
        <taxon>Bacillati</taxon>
        <taxon>Actinomycetota</taxon>
        <taxon>Actinomycetes</taxon>
        <taxon>Propionibacteriales</taxon>
        <taxon>Kribbellaceae</taxon>
        <taxon>Kribbella</taxon>
    </lineage>
</organism>
<dbReference type="InterPro" id="IPR050411">
    <property type="entry name" value="AlphaKG_dependent_hydroxylases"/>
</dbReference>
<dbReference type="Gene3D" id="3.60.130.10">
    <property type="entry name" value="Clavaminate synthase-like"/>
    <property type="match status" value="1"/>
</dbReference>
<evidence type="ECO:0000256" key="1">
    <source>
        <dbReference type="ARBA" id="ARBA00001954"/>
    </source>
</evidence>
<evidence type="ECO:0000313" key="6">
    <source>
        <dbReference type="Proteomes" id="UP000515563"/>
    </source>
</evidence>
<dbReference type="InterPro" id="IPR042098">
    <property type="entry name" value="TauD-like_sf"/>
</dbReference>